<dbReference type="InterPro" id="IPR036188">
    <property type="entry name" value="FAD/NAD-bd_sf"/>
</dbReference>
<dbReference type="SUPFAM" id="SSF51905">
    <property type="entry name" value="FAD/NAD(P)-binding domain"/>
    <property type="match status" value="1"/>
</dbReference>
<dbReference type="AlphaFoldDB" id="A0A3D8RPK9"/>
<dbReference type="InterPro" id="IPR002938">
    <property type="entry name" value="FAD-bd"/>
</dbReference>
<keyword evidence="1" id="KW-0285">Flavoprotein</keyword>
<dbReference type="PANTHER" id="PTHR43004:SF21">
    <property type="entry name" value="FAD-BINDING DOMAIN-CONTAINING PROTEIN-RELATED"/>
    <property type="match status" value="1"/>
</dbReference>
<evidence type="ECO:0000313" key="6">
    <source>
        <dbReference type="EMBL" id="RDW75935.1"/>
    </source>
</evidence>
<evidence type="ECO:0000256" key="3">
    <source>
        <dbReference type="ARBA" id="ARBA00023002"/>
    </source>
</evidence>
<evidence type="ECO:0000259" key="5">
    <source>
        <dbReference type="Pfam" id="PF01494"/>
    </source>
</evidence>
<accession>A0A3D8RPK9</accession>
<dbReference type="Gene3D" id="3.50.50.60">
    <property type="entry name" value="FAD/NAD(P)-binding domain"/>
    <property type="match status" value="1"/>
</dbReference>
<sequence length="402" mass="43917">MGSVMEDFEHATPVVVAGGGAVGMLTAFQLGRLGVPCIVADQKLDISASSKSETLNGRSMEIFRMLGISDDFRTMVDALDSEENADEDWEITSETSVPSMAELTAENDGTWFAEPSQTCSITVLEKFLRRMCFTQPSVEVRHGWKYLSHEEGPEGVTATFIDDHWEQHAVKSQYLVGADDCQARVRKNCGAESQKYCSPERRVVLVGESRASSPEASRINNGVEDAVNVSWRLAALLQAYGSDQLITSYGESKAQPDGKSRCKPSTSPGSRVPHVWLRDGKTSTVDLLGREWTLISSSALANTAAFCSVADELRIPLKLVKMVREFHAHSIFGRPLAGGTKSKSSFEISGDNIYNRSVAGKRSSAAGVNGVLERGNLGFDDKAGRRLWSYETLLFRQTSEAI</sequence>
<name>A0A3D8RPK9_9HELO</name>
<dbReference type="GO" id="GO:0071949">
    <property type="term" value="F:FAD binding"/>
    <property type="evidence" value="ECO:0007669"/>
    <property type="project" value="InterPro"/>
</dbReference>
<organism evidence="6 7">
    <name type="scientific">Coleophoma crateriformis</name>
    <dbReference type="NCBI Taxonomy" id="565419"/>
    <lineage>
        <taxon>Eukaryota</taxon>
        <taxon>Fungi</taxon>
        <taxon>Dikarya</taxon>
        <taxon>Ascomycota</taxon>
        <taxon>Pezizomycotina</taxon>
        <taxon>Leotiomycetes</taxon>
        <taxon>Helotiales</taxon>
        <taxon>Dermateaceae</taxon>
        <taxon>Coleophoma</taxon>
    </lineage>
</organism>
<dbReference type="GO" id="GO:0016709">
    <property type="term" value="F:oxidoreductase activity, acting on paired donors, with incorporation or reduction of molecular oxygen, NAD(P)H as one donor, and incorporation of one atom of oxygen"/>
    <property type="evidence" value="ECO:0007669"/>
    <property type="project" value="UniProtKB-ARBA"/>
</dbReference>
<dbReference type="InterPro" id="IPR050641">
    <property type="entry name" value="RIFMO-like"/>
</dbReference>
<gene>
    <name evidence="6" type="ORF">BP5796_06756</name>
</gene>
<keyword evidence="2" id="KW-0274">FAD</keyword>
<feature type="region of interest" description="Disordered" evidence="4">
    <location>
        <begin position="250"/>
        <end position="274"/>
    </location>
</feature>
<evidence type="ECO:0000256" key="4">
    <source>
        <dbReference type="SAM" id="MobiDB-lite"/>
    </source>
</evidence>
<dbReference type="EMBL" id="PDLN01000009">
    <property type="protein sequence ID" value="RDW75935.1"/>
    <property type="molecule type" value="Genomic_DNA"/>
</dbReference>
<keyword evidence="3" id="KW-0560">Oxidoreductase</keyword>
<dbReference type="PRINTS" id="PR00420">
    <property type="entry name" value="RNGMNOXGNASE"/>
</dbReference>
<dbReference type="Pfam" id="PF01494">
    <property type="entry name" value="FAD_binding_3"/>
    <property type="match status" value="1"/>
</dbReference>
<evidence type="ECO:0000313" key="7">
    <source>
        <dbReference type="Proteomes" id="UP000256328"/>
    </source>
</evidence>
<proteinExistence type="predicted"/>
<dbReference type="Gene3D" id="3.40.30.120">
    <property type="match status" value="1"/>
</dbReference>
<protein>
    <recommendedName>
        <fullName evidence="5">FAD-binding domain-containing protein</fullName>
    </recommendedName>
</protein>
<dbReference type="Proteomes" id="UP000256328">
    <property type="component" value="Unassembled WGS sequence"/>
</dbReference>
<evidence type="ECO:0000256" key="2">
    <source>
        <dbReference type="ARBA" id="ARBA00022827"/>
    </source>
</evidence>
<evidence type="ECO:0000256" key="1">
    <source>
        <dbReference type="ARBA" id="ARBA00022630"/>
    </source>
</evidence>
<reference evidence="6 7" key="1">
    <citation type="journal article" date="2018" name="IMA Fungus">
        <title>IMA Genome-F 9: Draft genome sequence of Annulohypoxylon stygium, Aspergillus mulundensis, Berkeleyomyces basicola (syn. Thielaviopsis basicola), Ceratocystis smalleyi, two Cercospora beticola strains, Coleophoma cylindrospora, Fusarium fracticaudum, Phialophora cf. hyalina, and Morchella septimelata.</title>
        <authorList>
            <person name="Wingfield B.D."/>
            <person name="Bills G.F."/>
            <person name="Dong Y."/>
            <person name="Huang W."/>
            <person name="Nel W.J."/>
            <person name="Swalarsk-Parry B.S."/>
            <person name="Vaghefi N."/>
            <person name="Wilken P.M."/>
            <person name="An Z."/>
            <person name="de Beer Z.W."/>
            <person name="De Vos L."/>
            <person name="Chen L."/>
            <person name="Duong T.A."/>
            <person name="Gao Y."/>
            <person name="Hammerbacher A."/>
            <person name="Kikkert J.R."/>
            <person name="Li Y."/>
            <person name="Li H."/>
            <person name="Li K."/>
            <person name="Li Q."/>
            <person name="Liu X."/>
            <person name="Ma X."/>
            <person name="Naidoo K."/>
            <person name="Pethybridge S.J."/>
            <person name="Sun J."/>
            <person name="Steenkamp E.T."/>
            <person name="van der Nest M.A."/>
            <person name="van Wyk S."/>
            <person name="Wingfield M.J."/>
            <person name="Xiong C."/>
            <person name="Yue Q."/>
            <person name="Zhang X."/>
        </authorList>
    </citation>
    <scope>NUCLEOTIDE SEQUENCE [LARGE SCALE GENOMIC DNA]</scope>
    <source>
        <strain evidence="6 7">BP5796</strain>
    </source>
</reference>
<keyword evidence="7" id="KW-1185">Reference proteome</keyword>
<feature type="domain" description="FAD-binding" evidence="5">
    <location>
        <begin position="12"/>
        <end position="192"/>
    </location>
</feature>
<dbReference type="OrthoDB" id="2096480at2759"/>
<dbReference type="Gene3D" id="3.30.9.10">
    <property type="entry name" value="D-Amino Acid Oxidase, subunit A, domain 2"/>
    <property type="match status" value="1"/>
</dbReference>
<dbReference type="PANTHER" id="PTHR43004">
    <property type="entry name" value="TRK SYSTEM POTASSIUM UPTAKE PROTEIN"/>
    <property type="match status" value="1"/>
</dbReference>
<comment type="caution">
    <text evidence="6">The sequence shown here is derived from an EMBL/GenBank/DDBJ whole genome shotgun (WGS) entry which is preliminary data.</text>
</comment>